<dbReference type="GO" id="GO:0009401">
    <property type="term" value="P:phosphoenolpyruvate-dependent sugar phosphotransferase system"/>
    <property type="evidence" value="ECO:0007669"/>
    <property type="project" value="InterPro"/>
</dbReference>
<dbReference type="PANTHER" id="PTHR40398">
    <property type="entry name" value="PTS SYSTEM GLUCITOL/SORBITOL-SPECIFIC EIIA COMPONENT"/>
    <property type="match status" value="1"/>
</dbReference>
<dbReference type="Pfam" id="PF03829">
    <property type="entry name" value="PTSIIA_gutA"/>
    <property type="match status" value="1"/>
</dbReference>
<organism evidence="2 3">
    <name type="scientific">Planomicrobium soli</name>
    <dbReference type="NCBI Taxonomy" id="1176648"/>
    <lineage>
        <taxon>Bacteria</taxon>
        <taxon>Bacillati</taxon>
        <taxon>Bacillota</taxon>
        <taxon>Bacilli</taxon>
        <taxon>Bacillales</taxon>
        <taxon>Caryophanaceae</taxon>
        <taxon>Planomicrobium</taxon>
    </lineage>
</organism>
<reference evidence="2 3" key="1">
    <citation type="submission" date="2018-03" db="EMBL/GenBank/DDBJ databases">
        <title>Genomic Encyclopedia of Type Strains, Phase III (KMG-III): the genomes of soil and plant-associated and newly described type strains.</title>
        <authorList>
            <person name="Whitman W."/>
        </authorList>
    </citation>
    <scope>NUCLEOTIDE SEQUENCE [LARGE SCALE GENOMIC DNA]</scope>
    <source>
        <strain evidence="2 3">CGMCC 1.12259</strain>
    </source>
</reference>
<keyword evidence="3" id="KW-1185">Reference proteome</keyword>
<name>A0A2P8H753_9BACL</name>
<dbReference type="Proteomes" id="UP000242682">
    <property type="component" value="Unassembled WGS sequence"/>
</dbReference>
<feature type="modified residue" description="Phosphohistidine; by HPr" evidence="1">
    <location>
        <position position="47"/>
    </location>
</feature>
<dbReference type="AlphaFoldDB" id="A0A2P8H753"/>
<dbReference type="InterPro" id="IPR004716">
    <property type="entry name" value="PTS_IIA_glucitol/sorbitol-sp"/>
</dbReference>
<dbReference type="Gene3D" id="2.40.33.40">
    <property type="entry name" value="Phosphotransferase system, glucitol/sorbitol-specific IIA component"/>
    <property type="match status" value="1"/>
</dbReference>
<evidence type="ECO:0000313" key="3">
    <source>
        <dbReference type="Proteomes" id="UP000242682"/>
    </source>
</evidence>
<proteinExistence type="predicted"/>
<evidence type="ECO:0000313" key="2">
    <source>
        <dbReference type="EMBL" id="PSL42029.1"/>
    </source>
</evidence>
<dbReference type="PANTHER" id="PTHR40398:SF1">
    <property type="entry name" value="PTS SYSTEM GLUCITOL_SORBITOL-SPECIFIC EIIA COMPONENT"/>
    <property type="match status" value="1"/>
</dbReference>
<dbReference type="InterPro" id="IPR036665">
    <property type="entry name" value="PTS_IIA_glucitol/sorbitol_sf"/>
</dbReference>
<accession>A0A2P8H753</accession>
<comment type="caution">
    <text evidence="2">The sequence shown here is derived from an EMBL/GenBank/DDBJ whole genome shotgun (WGS) entry which is preliminary data.</text>
</comment>
<protein>
    <submittedName>
        <fullName evidence="2">PTS system glucitol/sorbitol-specific IIA component</fullName>
    </submittedName>
</protein>
<dbReference type="EMBL" id="PYAT01000001">
    <property type="protein sequence ID" value="PSL42029.1"/>
    <property type="molecule type" value="Genomic_DNA"/>
</dbReference>
<dbReference type="GO" id="GO:0016301">
    <property type="term" value="F:kinase activity"/>
    <property type="evidence" value="ECO:0007669"/>
    <property type="project" value="TreeGrafter"/>
</dbReference>
<evidence type="ECO:0000256" key="1">
    <source>
        <dbReference type="PROSITE-ProRule" id="PRU00420"/>
    </source>
</evidence>
<gene>
    <name evidence="2" type="ORF">B0H99_101277</name>
</gene>
<dbReference type="GO" id="GO:0008982">
    <property type="term" value="F:protein-N(PI)-phosphohistidine-sugar phosphotransferase activity"/>
    <property type="evidence" value="ECO:0007669"/>
    <property type="project" value="InterPro"/>
</dbReference>
<dbReference type="GO" id="GO:0005737">
    <property type="term" value="C:cytoplasm"/>
    <property type="evidence" value="ECO:0007669"/>
    <property type="project" value="InterPro"/>
</dbReference>
<dbReference type="PROSITE" id="PS51097">
    <property type="entry name" value="PTS_EIIA_TYPE_5"/>
    <property type="match status" value="1"/>
</dbReference>
<dbReference type="SUPFAM" id="SSF141530">
    <property type="entry name" value="PTSIIA/GutA-like"/>
    <property type="match status" value="1"/>
</dbReference>
<dbReference type="RefSeq" id="WP_245894329.1">
    <property type="nucleotide sequence ID" value="NZ_PYAT01000001.1"/>
</dbReference>
<sequence>MKDVMTKKYESQIIEIGEEVELFTEESMLIIFNDTVPEALRMIGVIHKKSDLLAEVEVGDVLEISGESYKILFVGSKVNETLKDIGHCTIVFNGEKTAELPGTMCVEKKPMPTLTVNSEIRIAKY</sequence>